<keyword evidence="4" id="KW-0493">Microtubule</keyword>
<dbReference type="SMART" id="SM00129">
    <property type="entry name" value="KISc"/>
    <property type="match status" value="1"/>
</dbReference>
<dbReference type="Pfam" id="PF00225">
    <property type="entry name" value="Kinesin"/>
    <property type="match status" value="1"/>
</dbReference>
<evidence type="ECO:0000256" key="6">
    <source>
        <dbReference type="ARBA" id="ARBA00022840"/>
    </source>
</evidence>
<dbReference type="InterPro" id="IPR027417">
    <property type="entry name" value="P-loop_NTPase"/>
</dbReference>
<evidence type="ECO:0000313" key="16">
    <source>
        <dbReference type="EMBL" id="KAH0929563.1"/>
    </source>
</evidence>
<feature type="compositionally biased region" description="Low complexity" evidence="14">
    <location>
        <begin position="557"/>
        <end position="566"/>
    </location>
</feature>
<proteinExistence type="inferred from homology"/>
<dbReference type="InterPro" id="IPR036291">
    <property type="entry name" value="NAD(P)-bd_dom_sf"/>
</dbReference>
<dbReference type="PROSITE" id="PS00411">
    <property type="entry name" value="KINESIN_MOTOR_1"/>
    <property type="match status" value="1"/>
</dbReference>
<dbReference type="InterPro" id="IPR001752">
    <property type="entry name" value="Kinesin_motor_dom"/>
</dbReference>
<evidence type="ECO:0000256" key="7">
    <source>
        <dbReference type="ARBA" id="ARBA00023015"/>
    </source>
</evidence>
<evidence type="ECO:0000256" key="4">
    <source>
        <dbReference type="ARBA" id="ARBA00022701"/>
    </source>
</evidence>
<evidence type="ECO:0000256" key="10">
    <source>
        <dbReference type="ARBA" id="ARBA00023175"/>
    </source>
</evidence>
<dbReference type="InterPro" id="IPR036961">
    <property type="entry name" value="Kinesin_motor_dom_sf"/>
</dbReference>
<accession>A0ABQ8DJT5</accession>
<evidence type="ECO:0000313" key="17">
    <source>
        <dbReference type="Proteomes" id="UP000824890"/>
    </source>
</evidence>
<keyword evidence="9" id="KW-0804">Transcription</keyword>
<feature type="coiled-coil region" evidence="13">
    <location>
        <begin position="368"/>
        <end position="439"/>
    </location>
</feature>
<feature type="region of interest" description="Disordered" evidence="14">
    <location>
        <begin position="443"/>
        <end position="588"/>
    </location>
</feature>
<comment type="similarity">
    <text evidence="3">Belongs to the BBR/BPC family.</text>
</comment>
<dbReference type="SUPFAM" id="SSF51735">
    <property type="entry name" value="NAD(P)-binding Rossmann-fold domains"/>
    <property type="match status" value="1"/>
</dbReference>
<evidence type="ECO:0000256" key="8">
    <source>
        <dbReference type="ARBA" id="ARBA00023125"/>
    </source>
</evidence>
<feature type="compositionally biased region" description="Polar residues" evidence="14">
    <location>
        <begin position="478"/>
        <end position="491"/>
    </location>
</feature>
<keyword evidence="8" id="KW-0238">DNA-binding</keyword>
<dbReference type="PRINTS" id="PR00380">
    <property type="entry name" value="KINESINHEAVY"/>
</dbReference>
<keyword evidence="5 12" id="KW-0547">Nucleotide-binding</keyword>
<dbReference type="CDD" id="cd01374">
    <property type="entry name" value="KISc_CENP_E"/>
    <property type="match status" value="1"/>
</dbReference>
<dbReference type="NCBIfam" id="TIGR01777">
    <property type="entry name" value="yfcH"/>
    <property type="match status" value="1"/>
</dbReference>
<comment type="subcellular location">
    <subcellularLocation>
        <location evidence="1">Nucleus</location>
    </subcellularLocation>
</comment>
<dbReference type="EMBL" id="JAGKQM010000004">
    <property type="protein sequence ID" value="KAH0929563.1"/>
    <property type="molecule type" value="Genomic_DNA"/>
</dbReference>
<dbReference type="SMART" id="SM01226">
    <property type="entry name" value="GAGA_bind"/>
    <property type="match status" value="1"/>
</dbReference>
<dbReference type="PANTHER" id="PTHR47968:SF30">
    <property type="entry name" value="KINESIN-LIKE PROTEIN"/>
    <property type="match status" value="1"/>
</dbReference>
<dbReference type="InterPro" id="IPR019821">
    <property type="entry name" value="Kinesin_motor_CS"/>
</dbReference>
<name>A0ABQ8DJT5_BRANA</name>
<sequence length="1430" mass="158584">KASSSFLCSKTLKKVTNGSDCWRGAEENGQDTAREEKILVLVRLRPLNDKEILANEAADWECINDTTVLYRNTLREGSTFPSAYSFDRVYRGESPTRQVYEDGPKEVALSVVKGINSSIFAYGQTSSGKTYTMTGITEFAVADIFDYIFKHEDRAFVVKFSAIEIYNEAIRDLLSPDSPPLRLRDDPEKGAVVEKNREEILRDWNHFKDLISICEAQRKIGETSLNERSSRSHQIIKLTVESSAREFLGKENSTTLMASVNFIDLAGSERASQALSAGARLKEGCHINRSLLTLGTVIRKLSNGRQGHINYRDSKLTRILQPCLGGNARTAIVCTLSPARSHVEQTRNTLLFACCAKEVTTKAQINVVMSDKALVKQLQRELARLESELRNPAPATSSCDCGVALRKKDLQIQKMEKQLAEMTKQRDLAQSRLEDFMKMVEHDESSKAGTPHFCNGTNKWEDGSVSETSGVVDPDRTSFISDGTSTPQSTARAPVRSHSDEDLEEVSSPGDQSEEYCKEVQCIEMEESSASDVINHDEERTDAETHLEVNPETGLARNRNPSSVRSVRMRKSWSRGEGTSTPPDDALETDYYPGRPEVHDVALPGLEFGSGMNLMRSDSMSSRGSDSTEAHSVGTPMVGDDGGITSISSFVQGLKEMRNDDIGLDKEEVSGTMTNWSEEFERKREQILELWETCNVSLVHRTYFFLLFKGDQADSIYMGVELRRLSFMKESFSQGNQAFERGQTLTVASSLKALQRERRMLSKLVGKRFSGEERKRLYEKFGIDVNSKRRRLQLANQLWSKPKDTIHVVDSAAVVAKLVRGARKSDEGDVWSELHASASDKSENNAMELLCSTTSLSSSSFALSSSLFVPPSFSMGGTKRRLVVLCSSEKSEKEDKMTVSVTGATGFIGRRLVHRLRSDNHSVRVLTRSKSKAELIFPAKDFPGIVIAEEGEWRDCIQGSTAVVNLAGLPISTRWSPEIKKEIKDSRVRVTSKVVELINNSPVDARPTVLVSATAVGYYGASETGVFDEKSPSGNDYLSEVCREWEGTALKANKDVRVALIRIGVVLGKDGGALAMMIPFFQMFAGGPLGSGQQWFSWIHVDDLVNLIYEALTKPSYQGVINGTAPNPVRLGEMCQQLGSVLGRPSWLPVPDFALKALLGEGATVVLEGQKVLPVRAKELGFEFKYKYIKDALRAIMQSTLYAVSAKIEALAARDQALLQRDKALAERDKALIERDNAFAALQHHENSLNFALSGGKRCQGADDDDDDVLFTIDDLCPTTSTNTTKAIKRKKENKPKGKKVGEDLNLLVAAPGKKRKKDWDTNHFGLNLVTFDEKTMPVPVCTCTGSAHQCYKWGNGGWQSSCCTTTLSLYPLPQKPNKRHSRVGGRKMSGNVFSRLLSHLAAEGYDLSSRVDLKDYWARHGTNRYITIK</sequence>
<keyword evidence="7" id="KW-0805">Transcription regulation</keyword>
<reference evidence="16 17" key="1">
    <citation type="submission" date="2021-05" db="EMBL/GenBank/DDBJ databases">
        <title>Genome Assembly of Synthetic Allotetraploid Brassica napus Reveals Homoeologous Exchanges between Subgenomes.</title>
        <authorList>
            <person name="Davis J.T."/>
        </authorList>
    </citation>
    <scope>NUCLEOTIDE SEQUENCE [LARGE SCALE GENOMIC DNA]</scope>
    <source>
        <strain evidence="17">cv. Da-Ae</strain>
        <tissue evidence="16">Seedling</tissue>
    </source>
</reference>
<keyword evidence="17" id="KW-1185">Reference proteome</keyword>
<dbReference type="Proteomes" id="UP000824890">
    <property type="component" value="Unassembled WGS sequence"/>
</dbReference>
<evidence type="ECO:0000256" key="14">
    <source>
        <dbReference type="SAM" id="MobiDB-lite"/>
    </source>
</evidence>
<feature type="non-terminal residue" evidence="16">
    <location>
        <position position="1"/>
    </location>
</feature>
<dbReference type="Gene3D" id="3.40.850.10">
    <property type="entry name" value="Kinesin motor domain"/>
    <property type="match status" value="1"/>
</dbReference>
<dbReference type="Gene3D" id="3.40.50.720">
    <property type="entry name" value="NAD(P)-binding Rossmann-like Domain"/>
    <property type="match status" value="1"/>
</dbReference>
<dbReference type="InterPro" id="IPR027640">
    <property type="entry name" value="Kinesin-like_fam"/>
</dbReference>
<dbReference type="InterPro" id="IPR010409">
    <property type="entry name" value="GAGA-bd_tscrpt_act"/>
</dbReference>
<evidence type="ECO:0000256" key="2">
    <source>
        <dbReference type="ARBA" id="ARBA00007310"/>
    </source>
</evidence>
<feature type="compositionally biased region" description="Basic and acidic residues" evidence="14">
    <location>
        <begin position="534"/>
        <end position="549"/>
    </location>
</feature>
<evidence type="ECO:0000256" key="11">
    <source>
        <dbReference type="ARBA" id="ARBA00023242"/>
    </source>
</evidence>
<feature type="domain" description="Kinesin motor" evidence="15">
    <location>
        <begin position="37"/>
        <end position="359"/>
    </location>
</feature>
<keyword evidence="13" id="KW-0175">Coiled coil</keyword>
<dbReference type="PANTHER" id="PTHR47968">
    <property type="entry name" value="CENTROMERE PROTEIN E"/>
    <property type="match status" value="1"/>
</dbReference>
<evidence type="ECO:0000256" key="9">
    <source>
        <dbReference type="ARBA" id="ARBA00023163"/>
    </source>
</evidence>
<evidence type="ECO:0000256" key="13">
    <source>
        <dbReference type="SAM" id="Coils"/>
    </source>
</evidence>
<keyword evidence="6 12" id="KW-0067">ATP-binding</keyword>
<evidence type="ECO:0000256" key="5">
    <source>
        <dbReference type="ARBA" id="ARBA00022741"/>
    </source>
</evidence>
<dbReference type="InterPro" id="IPR021881">
    <property type="entry name" value="NACK_C"/>
</dbReference>
<comment type="similarity">
    <text evidence="2">Belongs to the TRAFAC class myosin-kinesin ATPase superfamily. Kinesin family. KIN-7 subfamily.</text>
</comment>
<gene>
    <name evidence="16" type="ORF">HID58_015290</name>
</gene>
<protein>
    <recommendedName>
        <fullName evidence="15">Kinesin motor domain-containing protein</fullName>
    </recommendedName>
</protein>
<dbReference type="Pfam" id="PF11995">
    <property type="entry name" value="DUF3490"/>
    <property type="match status" value="1"/>
</dbReference>
<dbReference type="InterPro" id="IPR010099">
    <property type="entry name" value="SDR39U1"/>
</dbReference>
<dbReference type="SUPFAM" id="SSF52540">
    <property type="entry name" value="P-loop containing nucleoside triphosphate hydrolases"/>
    <property type="match status" value="1"/>
</dbReference>
<evidence type="ECO:0000256" key="1">
    <source>
        <dbReference type="ARBA" id="ARBA00004123"/>
    </source>
</evidence>
<feature type="compositionally biased region" description="Low complexity" evidence="14">
    <location>
        <begin position="618"/>
        <end position="627"/>
    </location>
</feature>
<dbReference type="PROSITE" id="PS50067">
    <property type="entry name" value="KINESIN_MOTOR_2"/>
    <property type="match status" value="1"/>
</dbReference>
<dbReference type="CDD" id="cd05242">
    <property type="entry name" value="SDR_a8"/>
    <property type="match status" value="1"/>
</dbReference>
<evidence type="ECO:0000256" key="3">
    <source>
        <dbReference type="ARBA" id="ARBA00007911"/>
    </source>
</evidence>
<evidence type="ECO:0000259" key="15">
    <source>
        <dbReference type="PROSITE" id="PS50067"/>
    </source>
</evidence>
<organism evidence="16 17">
    <name type="scientific">Brassica napus</name>
    <name type="common">Rape</name>
    <dbReference type="NCBI Taxonomy" id="3708"/>
    <lineage>
        <taxon>Eukaryota</taxon>
        <taxon>Viridiplantae</taxon>
        <taxon>Streptophyta</taxon>
        <taxon>Embryophyta</taxon>
        <taxon>Tracheophyta</taxon>
        <taxon>Spermatophyta</taxon>
        <taxon>Magnoliopsida</taxon>
        <taxon>eudicotyledons</taxon>
        <taxon>Gunneridae</taxon>
        <taxon>Pentapetalae</taxon>
        <taxon>rosids</taxon>
        <taxon>malvids</taxon>
        <taxon>Brassicales</taxon>
        <taxon>Brassicaceae</taxon>
        <taxon>Brassiceae</taxon>
        <taxon>Brassica</taxon>
    </lineage>
</organism>
<dbReference type="InterPro" id="IPR001509">
    <property type="entry name" value="Epimerase_deHydtase"/>
</dbReference>
<keyword evidence="11" id="KW-0539">Nucleus</keyword>
<dbReference type="Pfam" id="PF06217">
    <property type="entry name" value="GAGA_bind"/>
    <property type="match status" value="1"/>
</dbReference>
<dbReference type="Pfam" id="PF01370">
    <property type="entry name" value="Epimerase"/>
    <property type="match status" value="1"/>
</dbReference>
<feature type="binding site" evidence="12">
    <location>
        <begin position="123"/>
        <end position="130"/>
    </location>
    <ligand>
        <name>ATP</name>
        <dbReference type="ChEBI" id="CHEBI:30616"/>
    </ligand>
</feature>
<keyword evidence="10 12" id="KW-0505">Motor protein</keyword>
<comment type="caution">
    <text evidence="16">The sequence shown here is derived from an EMBL/GenBank/DDBJ whole genome shotgun (WGS) entry which is preliminary data.</text>
</comment>
<evidence type="ECO:0000256" key="12">
    <source>
        <dbReference type="PROSITE-ProRule" id="PRU00283"/>
    </source>
</evidence>
<feature type="region of interest" description="Disordered" evidence="14">
    <location>
        <begin position="618"/>
        <end position="639"/>
    </location>
</feature>